<proteinExistence type="predicted"/>
<reference evidence="3" key="1">
    <citation type="submission" date="2019-11" db="EMBL/GenBank/DDBJ databases">
        <title>Isolation and characterization of two novel species in the genus Thiomicrorhabdus.</title>
        <authorList>
            <person name="Mochizuki J."/>
            <person name="Kojima H."/>
            <person name="Fukui M."/>
        </authorList>
    </citation>
    <scope>NUCLEOTIDE SEQUENCE [LARGE SCALE GENOMIC DNA]</scope>
    <source>
        <strain evidence="3">AkT22</strain>
    </source>
</reference>
<dbReference type="EMBL" id="AP021888">
    <property type="protein sequence ID" value="BBP42378.1"/>
    <property type="molecule type" value="Genomic_DNA"/>
</dbReference>
<feature type="region of interest" description="Disordered" evidence="1">
    <location>
        <begin position="46"/>
        <end position="68"/>
    </location>
</feature>
<dbReference type="Proteomes" id="UP000501466">
    <property type="component" value="Chromosome"/>
</dbReference>
<accession>A0A6F8PJY0</accession>
<dbReference type="AlphaFoldDB" id="A0A6F8PJY0"/>
<dbReference type="InterPro" id="IPR025906">
    <property type="entry name" value="YjfB_motility"/>
</dbReference>
<evidence type="ECO:0008006" key="4">
    <source>
        <dbReference type="Google" id="ProtNLM"/>
    </source>
</evidence>
<dbReference type="KEGG" id="tzo:THMIRHAT_01240"/>
<dbReference type="RefSeq" id="WP_173289754.1">
    <property type="nucleotide sequence ID" value="NZ_AP021888.1"/>
</dbReference>
<evidence type="ECO:0000256" key="1">
    <source>
        <dbReference type="SAM" id="MobiDB-lite"/>
    </source>
</evidence>
<evidence type="ECO:0000313" key="2">
    <source>
        <dbReference type="EMBL" id="BBP42378.1"/>
    </source>
</evidence>
<evidence type="ECO:0000313" key="3">
    <source>
        <dbReference type="Proteomes" id="UP000501466"/>
    </source>
</evidence>
<sequence>MEISANGAVNAALAQQEVYAQQNVQVSMLKKAMDVQTEGALALINSLPTPPTSQGLPDNLGKNINTTA</sequence>
<keyword evidence="3" id="KW-1185">Reference proteome</keyword>
<feature type="compositionally biased region" description="Polar residues" evidence="1">
    <location>
        <begin position="52"/>
        <end position="68"/>
    </location>
</feature>
<organism evidence="2 3">
    <name type="scientific">Thiosulfativibrio zosterae</name>
    <dbReference type="NCBI Taxonomy" id="2675053"/>
    <lineage>
        <taxon>Bacteria</taxon>
        <taxon>Pseudomonadati</taxon>
        <taxon>Pseudomonadota</taxon>
        <taxon>Gammaproteobacteria</taxon>
        <taxon>Thiotrichales</taxon>
        <taxon>Piscirickettsiaceae</taxon>
        <taxon>Thiosulfativibrio</taxon>
    </lineage>
</organism>
<name>A0A6F8PJY0_9GAMM</name>
<protein>
    <recommendedName>
        <fullName evidence="4">Motility protein</fullName>
    </recommendedName>
</protein>
<gene>
    <name evidence="2" type="ORF">THMIRHAT_01240</name>
</gene>
<dbReference type="Pfam" id="PF14070">
    <property type="entry name" value="YjfB_motility"/>
    <property type="match status" value="1"/>
</dbReference>